<evidence type="ECO:0000313" key="2">
    <source>
        <dbReference type="Proteomes" id="UP000521943"/>
    </source>
</evidence>
<name>A0A8H6H8M3_9AGAR</name>
<dbReference type="Proteomes" id="UP000521943">
    <property type="component" value="Unassembled WGS sequence"/>
</dbReference>
<comment type="caution">
    <text evidence="1">The sequence shown here is derived from an EMBL/GenBank/DDBJ whole genome shotgun (WGS) entry which is preliminary data.</text>
</comment>
<organism evidence="1 2">
    <name type="scientific">Ephemerocybe angulata</name>
    <dbReference type="NCBI Taxonomy" id="980116"/>
    <lineage>
        <taxon>Eukaryota</taxon>
        <taxon>Fungi</taxon>
        <taxon>Dikarya</taxon>
        <taxon>Basidiomycota</taxon>
        <taxon>Agaricomycotina</taxon>
        <taxon>Agaricomycetes</taxon>
        <taxon>Agaricomycetidae</taxon>
        <taxon>Agaricales</taxon>
        <taxon>Agaricineae</taxon>
        <taxon>Psathyrellaceae</taxon>
        <taxon>Ephemerocybe</taxon>
    </lineage>
</organism>
<dbReference type="AlphaFoldDB" id="A0A8H6H8M3"/>
<dbReference type="OrthoDB" id="3078395at2759"/>
<accession>A0A8H6H8M3</accession>
<proteinExistence type="predicted"/>
<reference evidence="1 2" key="1">
    <citation type="submission" date="2020-07" db="EMBL/GenBank/DDBJ databases">
        <title>Comparative genomics of pyrophilous fungi reveals a link between fire events and developmental genes.</title>
        <authorList>
            <consortium name="DOE Joint Genome Institute"/>
            <person name="Steindorff A.S."/>
            <person name="Carver A."/>
            <person name="Calhoun S."/>
            <person name="Stillman K."/>
            <person name="Liu H."/>
            <person name="Lipzen A."/>
            <person name="Pangilinan J."/>
            <person name="Labutti K."/>
            <person name="Bruns T.D."/>
            <person name="Grigoriev I.V."/>
        </authorList>
    </citation>
    <scope>NUCLEOTIDE SEQUENCE [LARGE SCALE GENOMIC DNA]</scope>
    <source>
        <strain evidence="1 2">CBS 144469</strain>
    </source>
</reference>
<sequence>MRFEKVYVVPGGRYVLGRTEKYICLWDMGQTGRASRNSKLTKLRYASIMWNDTGSVIWLMSTPRPVNGSSFRFATCVDDLCFRVFEVGPMPDSCEICEIAKIEGENPGLSPVGLWVQEDMMMCRFNEGLLVWDFVKSEYSAIPIRGEASKMTTNGNMVVAWEGSNTGVWAIPQLKPLEDASSALNELLPTEFTNGINLDTIKDDDNRAPRRQIHLPSAWYCYPPHALEYATVHQVWGREIVERYLLNVTGGEGARSVKTLVSSSRPMRPFHSPQRKQPYGTVCGGLATMVHRIVPESPKRGCITGFIQSVGDGALQRNADKIEYVFKEIGAVWLQDFSYCPVTGRVAYIPLNAPSKDIHKVSIVTLDY</sequence>
<gene>
    <name evidence="1" type="ORF">DFP72DRAFT_182974</name>
</gene>
<dbReference type="EMBL" id="JACGCI010000184">
    <property type="protein sequence ID" value="KAF6742424.1"/>
    <property type="molecule type" value="Genomic_DNA"/>
</dbReference>
<protein>
    <submittedName>
        <fullName evidence="1">Uncharacterized protein</fullName>
    </submittedName>
</protein>
<keyword evidence="2" id="KW-1185">Reference proteome</keyword>
<evidence type="ECO:0000313" key="1">
    <source>
        <dbReference type="EMBL" id="KAF6742424.1"/>
    </source>
</evidence>